<accession>A0A0R3RPK0</accession>
<feature type="region of interest" description="Disordered" evidence="1">
    <location>
        <begin position="116"/>
        <end position="146"/>
    </location>
</feature>
<evidence type="ECO:0000256" key="1">
    <source>
        <dbReference type="SAM" id="MobiDB-lite"/>
    </source>
</evidence>
<protein>
    <submittedName>
        <fullName evidence="3">Microtubule-associated protein futsch</fullName>
    </submittedName>
</protein>
<evidence type="ECO:0000313" key="2">
    <source>
        <dbReference type="Proteomes" id="UP000050640"/>
    </source>
</evidence>
<proteinExistence type="predicted"/>
<evidence type="ECO:0000313" key="3">
    <source>
        <dbReference type="WBParaSite" id="EEL_0000346601-mRNA-1"/>
    </source>
</evidence>
<name>A0A0R3RPK0_9BILA</name>
<reference evidence="3" key="1">
    <citation type="submission" date="2016-04" db="UniProtKB">
        <authorList>
            <consortium name="WormBaseParasite"/>
        </authorList>
    </citation>
    <scope>IDENTIFICATION</scope>
</reference>
<feature type="region of interest" description="Disordered" evidence="1">
    <location>
        <begin position="78"/>
        <end position="102"/>
    </location>
</feature>
<feature type="compositionally biased region" description="Low complexity" evidence="1">
    <location>
        <begin position="33"/>
        <end position="46"/>
    </location>
</feature>
<dbReference type="WBParaSite" id="EEL_0000346601-mRNA-1">
    <property type="protein sequence ID" value="EEL_0000346601-mRNA-1"/>
    <property type="gene ID" value="EEL_0000346601"/>
</dbReference>
<organism evidence="2 3">
    <name type="scientific">Elaeophora elaphi</name>
    <dbReference type="NCBI Taxonomy" id="1147741"/>
    <lineage>
        <taxon>Eukaryota</taxon>
        <taxon>Metazoa</taxon>
        <taxon>Ecdysozoa</taxon>
        <taxon>Nematoda</taxon>
        <taxon>Chromadorea</taxon>
        <taxon>Rhabditida</taxon>
        <taxon>Spirurina</taxon>
        <taxon>Spiruromorpha</taxon>
        <taxon>Filarioidea</taxon>
        <taxon>Onchocercidae</taxon>
        <taxon>Elaeophora</taxon>
    </lineage>
</organism>
<feature type="compositionally biased region" description="Low complexity" evidence="1">
    <location>
        <begin position="132"/>
        <end position="141"/>
    </location>
</feature>
<sequence>LCTFSVENWKENVPDIDNNKAPNAHFLRRVKNRSNSTRGNNNSTSKKLTEIKEKKQKLEGNKMTVCAETNKITSPTNKKIFDAKNSKNLKNSGSTSNDNDSAVRNTHRMKAMNRLKQSHLSSNEQPNKSYKKSSSGSSKNRYSTRRVASTAATLPLPTAFMQHLDTVKVNVSMLELKKVLISKI</sequence>
<feature type="compositionally biased region" description="Polar residues" evidence="1">
    <location>
        <begin position="86"/>
        <end position="102"/>
    </location>
</feature>
<dbReference type="AlphaFoldDB" id="A0A0R3RPK0"/>
<feature type="compositionally biased region" description="Basic and acidic residues" evidence="1">
    <location>
        <begin position="47"/>
        <end position="58"/>
    </location>
</feature>
<feature type="region of interest" description="Disordered" evidence="1">
    <location>
        <begin position="31"/>
        <end position="58"/>
    </location>
</feature>
<dbReference type="Proteomes" id="UP000050640">
    <property type="component" value="Unplaced"/>
</dbReference>
<keyword evidence="2" id="KW-1185">Reference proteome</keyword>